<evidence type="ECO:0000313" key="2">
    <source>
        <dbReference type="EMBL" id="EPQ17249.1"/>
    </source>
</evidence>
<feature type="compositionally biased region" description="Polar residues" evidence="1">
    <location>
        <begin position="57"/>
        <end position="66"/>
    </location>
</feature>
<protein>
    <submittedName>
        <fullName evidence="2">Uncharacterized protein</fullName>
    </submittedName>
</protein>
<dbReference type="AlphaFoldDB" id="S7NIF0"/>
<organism evidence="2 3">
    <name type="scientific">Myotis brandtii</name>
    <name type="common">Brandt's bat</name>
    <dbReference type="NCBI Taxonomy" id="109478"/>
    <lineage>
        <taxon>Eukaryota</taxon>
        <taxon>Metazoa</taxon>
        <taxon>Chordata</taxon>
        <taxon>Craniata</taxon>
        <taxon>Vertebrata</taxon>
        <taxon>Euteleostomi</taxon>
        <taxon>Mammalia</taxon>
        <taxon>Eutheria</taxon>
        <taxon>Laurasiatheria</taxon>
        <taxon>Chiroptera</taxon>
        <taxon>Yangochiroptera</taxon>
        <taxon>Vespertilionidae</taxon>
        <taxon>Myotis</taxon>
    </lineage>
</organism>
<feature type="compositionally biased region" description="Basic and acidic residues" evidence="1">
    <location>
        <begin position="1"/>
        <end position="12"/>
    </location>
</feature>
<keyword evidence="3" id="KW-1185">Reference proteome</keyword>
<reference evidence="2 3" key="1">
    <citation type="journal article" date="2013" name="Nat. Commun.">
        <title>Genome analysis reveals insights into physiology and longevity of the Brandt's bat Myotis brandtii.</title>
        <authorList>
            <person name="Seim I."/>
            <person name="Fang X."/>
            <person name="Xiong Z."/>
            <person name="Lobanov A.V."/>
            <person name="Huang Z."/>
            <person name="Ma S."/>
            <person name="Feng Y."/>
            <person name="Turanov A.A."/>
            <person name="Zhu Y."/>
            <person name="Lenz T.L."/>
            <person name="Gerashchenko M.V."/>
            <person name="Fan D."/>
            <person name="Hee Yim S."/>
            <person name="Yao X."/>
            <person name="Jordan D."/>
            <person name="Xiong Y."/>
            <person name="Ma Y."/>
            <person name="Lyapunov A.N."/>
            <person name="Chen G."/>
            <person name="Kulakova O.I."/>
            <person name="Sun Y."/>
            <person name="Lee S.G."/>
            <person name="Bronson R.T."/>
            <person name="Moskalev A.A."/>
            <person name="Sunyaev S.R."/>
            <person name="Zhang G."/>
            <person name="Krogh A."/>
            <person name="Wang J."/>
            <person name="Gladyshev V.N."/>
        </authorList>
    </citation>
    <scope>NUCLEOTIDE SEQUENCE [LARGE SCALE GENOMIC DNA]</scope>
</reference>
<evidence type="ECO:0000313" key="3">
    <source>
        <dbReference type="Proteomes" id="UP000052978"/>
    </source>
</evidence>
<accession>S7NIF0</accession>
<proteinExistence type="predicted"/>
<dbReference type="Proteomes" id="UP000052978">
    <property type="component" value="Unassembled WGS sequence"/>
</dbReference>
<feature type="region of interest" description="Disordered" evidence="1">
    <location>
        <begin position="1"/>
        <end position="119"/>
    </location>
</feature>
<dbReference type="EMBL" id="KE164342">
    <property type="protein sequence ID" value="EPQ17249.1"/>
    <property type="molecule type" value="Genomic_DNA"/>
</dbReference>
<evidence type="ECO:0000256" key="1">
    <source>
        <dbReference type="SAM" id="MobiDB-lite"/>
    </source>
</evidence>
<feature type="compositionally biased region" description="Basic residues" evidence="1">
    <location>
        <begin position="72"/>
        <end position="102"/>
    </location>
</feature>
<gene>
    <name evidence="2" type="ORF">D623_10009226</name>
</gene>
<sequence>MAGDLEGGRPEGLEGALQTLLSPTARGKPPCPHPPPAGEVQEPLPPKLRTNDETNKNPRSSLSTQENDLKKQKGKKNLKRTKQKKEKKKKTLSFRYPRKGRGRPGSFSVPRAARTLQQK</sequence>
<name>S7NIF0_MYOBR</name>